<accession>A0ABQ2J4I3</accession>
<dbReference type="SMART" id="SM00862">
    <property type="entry name" value="Trans_reg_C"/>
    <property type="match status" value="1"/>
</dbReference>
<dbReference type="SMART" id="SM01043">
    <property type="entry name" value="BTAD"/>
    <property type="match status" value="1"/>
</dbReference>
<organism evidence="8 9">
    <name type="scientific">Streptomyces kronopolitis</name>
    <dbReference type="NCBI Taxonomy" id="1612435"/>
    <lineage>
        <taxon>Bacteria</taxon>
        <taxon>Bacillati</taxon>
        <taxon>Actinomycetota</taxon>
        <taxon>Actinomycetes</taxon>
        <taxon>Kitasatosporales</taxon>
        <taxon>Streptomycetaceae</taxon>
        <taxon>Streptomyces</taxon>
    </lineage>
</organism>
<feature type="domain" description="OmpR/PhoB-type" evidence="7">
    <location>
        <begin position="1"/>
        <end position="88"/>
    </location>
</feature>
<sequence length="631" mass="69749">MEVYDGEHLVTPTSPKLRHVLAALLLHANRPVRPESLIEELWLHEPPATAATTLQTYIYRLRKKLGLYEGIGEREILATVNSSYLMRAKAEQLDVTLFEQLSRLGQEALQDGKPEQASSLLGEALTLWRGNMLEGVPVGPLLEAHLVRFEEARLRAHEMRIDAGLQMGQHHELIAELRSLIASHPLHEGFPAQLMLALYRSGRRLEALEVYRSLRRRLVTELGLDPSGELVGLHRAILSADPSLNLPAGERKVVRLNSGPAQLPYQNSDLVVHKGLAAQLEAVLRTAADRPRYWDGTAAVVSLHGMPGVGKSTLALRTAHELRPLFPDGQLYVDLRDQHGRPLPSAEAVDGFLRGIGLQPDSSDRLEDRAEHFRAWSTDRKVLVVLDNAVSAEQVLPLLPSGPQCATILTSRSHLAGLGEEIALELSLPSVEEGVHLLESLLPAGQVLQDRQHAEKVVLLCGRLPAAICAAATQLGSSPQWRLRDLADWLADSAGRLSTLMSPDASLRNTLELICRSSGHSVQRIFERLGMLPETFTREELLGGGDDVDGALKHLVESRLVERVIRIEDGSYRPAYCCHELVRLYAQERWRAAMPRREDPLPPGSYLGPVTTPDMLPDCAVPGARLYVMER</sequence>
<dbReference type="Pfam" id="PF00486">
    <property type="entry name" value="Trans_reg_C"/>
    <property type="match status" value="1"/>
</dbReference>
<dbReference type="InterPro" id="IPR027417">
    <property type="entry name" value="P-loop_NTPase"/>
</dbReference>
<dbReference type="PANTHER" id="PTHR35807">
    <property type="entry name" value="TRANSCRIPTIONAL REGULATOR REDD-RELATED"/>
    <property type="match status" value="1"/>
</dbReference>
<dbReference type="InterPro" id="IPR005158">
    <property type="entry name" value="BTAD"/>
</dbReference>
<dbReference type="Gene3D" id="1.25.40.10">
    <property type="entry name" value="Tetratricopeptide repeat domain"/>
    <property type="match status" value="1"/>
</dbReference>
<dbReference type="InterPro" id="IPR036388">
    <property type="entry name" value="WH-like_DNA-bd_sf"/>
</dbReference>
<name>A0ABQ2J4I3_9ACTN</name>
<protein>
    <recommendedName>
        <fullName evidence="7">OmpR/PhoB-type domain-containing protein</fullName>
    </recommendedName>
</protein>
<proteinExistence type="inferred from homology"/>
<evidence type="ECO:0000313" key="8">
    <source>
        <dbReference type="EMBL" id="GGN36480.1"/>
    </source>
</evidence>
<dbReference type="GeneID" id="301546913"/>
<dbReference type="InterPro" id="IPR002182">
    <property type="entry name" value="NB-ARC"/>
</dbReference>
<dbReference type="SUPFAM" id="SSF48452">
    <property type="entry name" value="TPR-like"/>
    <property type="match status" value="1"/>
</dbReference>
<evidence type="ECO:0000256" key="1">
    <source>
        <dbReference type="ARBA" id="ARBA00005820"/>
    </source>
</evidence>
<dbReference type="Pfam" id="PF00931">
    <property type="entry name" value="NB-ARC"/>
    <property type="match status" value="1"/>
</dbReference>
<keyword evidence="4 6" id="KW-0238">DNA-binding</keyword>
<keyword evidence="5" id="KW-0804">Transcription</keyword>
<keyword evidence="9" id="KW-1185">Reference proteome</keyword>
<evidence type="ECO:0000313" key="9">
    <source>
        <dbReference type="Proteomes" id="UP000600080"/>
    </source>
</evidence>
<dbReference type="SMART" id="SM00382">
    <property type="entry name" value="AAA"/>
    <property type="match status" value="1"/>
</dbReference>
<gene>
    <name evidence="8" type="ORF">GCM10012285_10310</name>
</gene>
<dbReference type="Gene3D" id="1.10.10.10">
    <property type="entry name" value="Winged helix-like DNA-binding domain superfamily/Winged helix DNA-binding domain"/>
    <property type="match status" value="1"/>
</dbReference>
<dbReference type="InterPro" id="IPR001867">
    <property type="entry name" value="OmpR/PhoB-type_DNA-bd"/>
</dbReference>
<comment type="similarity">
    <text evidence="1">Belongs to the AfsR/DnrI/RedD regulatory family.</text>
</comment>
<evidence type="ECO:0000256" key="6">
    <source>
        <dbReference type="PROSITE-ProRule" id="PRU01091"/>
    </source>
</evidence>
<dbReference type="CDD" id="cd15831">
    <property type="entry name" value="BTAD"/>
    <property type="match status" value="1"/>
</dbReference>
<evidence type="ECO:0000256" key="3">
    <source>
        <dbReference type="ARBA" id="ARBA00023015"/>
    </source>
</evidence>
<dbReference type="SUPFAM" id="SSF46894">
    <property type="entry name" value="C-terminal effector domain of the bipartite response regulators"/>
    <property type="match status" value="1"/>
</dbReference>
<dbReference type="SUPFAM" id="SSF52540">
    <property type="entry name" value="P-loop containing nucleoside triphosphate hydrolases"/>
    <property type="match status" value="1"/>
</dbReference>
<evidence type="ECO:0000256" key="4">
    <source>
        <dbReference type="ARBA" id="ARBA00023125"/>
    </source>
</evidence>
<comment type="caution">
    <text evidence="8">The sequence shown here is derived from an EMBL/GenBank/DDBJ whole genome shotgun (WGS) entry which is preliminary data.</text>
</comment>
<dbReference type="PRINTS" id="PR00364">
    <property type="entry name" value="DISEASERSIST"/>
</dbReference>
<keyword evidence="3" id="KW-0805">Transcription regulation</keyword>
<dbReference type="RefSeq" id="WP_189096340.1">
    <property type="nucleotide sequence ID" value="NZ_BMND01000003.1"/>
</dbReference>
<dbReference type="PROSITE" id="PS51755">
    <property type="entry name" value="OMPR_PHOB"/>
    <property type="match status" value="1"/>
</dbReference>
<evidence type="ECO:0000256" key="2">
    <source>
        <dbReference type="ARBA" id="ARBA00023012"/>
    </source>
</evidence>
<dbReference type="PANTHER" id="PTHR35807:SF1">
    <property type="entry name" value="TRANSCRIPTIONAL REGULATOR REDD"/>
    <property type="match status" value="1"/>
</dbReference>
<dbReference type="InterPro" id="IPR003593">
    <property type="entry name" value="AAA+_ATPase"/>
</dbReference>
<reference evidence="9" key="1">
    <citation type="journal article" date="2019" name="Int. J. Syst. Evol. Microbiol.">
        <title>The Global Catalogue of Microorganisms (GCM) 10K type strain sequencing project: providing services to taxonomists for standard genome sequencing and annotation.</title>
        <authorList>
            <consortium name="The Broad Institute Genomics Platform"/>
            <consortium name="The Broad Institute Genome Sequencing Center for Infectious Disease"/>
            <person name="Wu L."/>
            <person name="Ma J."/>
        </authorList>
    </citation>
    <scope>NUCLEOTIDE SEQUENCE [LARGE SCALE GENOMIC DNA]</scope>
    <source>
        <strain evidence="9">CGMCC 4.7323</strain>
    </source>
</reference>
<dbReference type="InterPro" id="IPR016032">
    <property type="entry name" value="Sig_transdc_resp-reg_C-effctor"/>
</dbReference>
<evidence type="ECO:0000259" key="7">
    <source>
        <dbReference type="PROSITE" id="PS51755"/>
    </source>
</evidence>
<dbReference type="InterPro" id="IPR051677">
    <property type="entry name" value="AfsR-DnrI-RedD_regulator"/>
</dbReference>
<dbReference type="Gene3D" id="3.40.50.300">
    <property type="entry name" value="P-loop containing nucleotide triphosphate hydrolases"/>
    <property type="match status" value="1"/>
</dbReference>
<dbReference type="EMBL" id="BMND01000003">
    <property type="protein sequence ID" value="GGN36480.1"/>
    <property type="molecule type" value="Genomic_DNA"/>
</dbReference>
<dbReference type="Proteomes" id="UP000600080">
    <property type="component" value="Unassembled WGS sequence"/>
</dbReference>
<evidence type="ECO:0000256" key="5">
    <source>
        <dbReference type="ARBA" id="ARBA00023163"/>
    </source>
</evidence>
<feature type="DNA-binding region" description="OmpR/PhoB-type" evidence="6">
    <location>
        <begin position="1"/>
        <end position="88"/>
    </location>
</feature>
<dbReference type="InterPro" id="IPR011990">
    <property type="entry name" value="TPR-like_helical_dom_sf"/>
</dbReference>
<keyword evidence="2" id="KW-0902">Two-component regulatory system</keyword>
<dbReference type="Pfam" id="PF03704">
    <property type="entry name" value="BTAD"/>
    <property type="match status" value="1"/>
</dbReference>